<keyword evidence="4" id="KW-1185">Reference proteome</keyword>
<evidence type="ECO:0000256" key="1">
    <source>
        <dbReference type="SAM" id="MobiDB-lite"/>
    </source>
</evidence>
<organism evidence="3 4">
    <name type="scientific">Morchella conica CCBAS932</name>
    <dbReference type="NCBI Taxonomy" id="1392247"/>
    <lineage>
        <taxon>Eukaryota</taxon>
        <taxon>Fungi</taxon>
        <taxon>Dikarya</taxon>
        <taxon>Ascomycota</taxon>
        <taxon>Pezizomycotina</taxon>
        <taxon>Pezizomycetes</taxon>
        <taxon>Pezizales</taxon>
        <taxon>Morchellaceae</taxon>
        <taxon>Morchella</taxon>
    </lineage>
</organism>
<gene>
    <name evidence="3" type="ORF">P167DRAFT_537730</name>
</gene>
<dbReference type="EMBL" id="ML119144">
    <property type="protein sequence ID" value="RPB10283.1"/>
    <property type="molecule type" value="Genomic_DNA"/>
</dbReference>
<dbReference type="Gene3D" id="3.30.160.60">
    <property type="entry name" value="Classic Zinc Finger"/>
    <property type="match status" value="1"/>
</dbReference>
<feature type="domain" description="C2H2-type" evidence="2">
    <location>
        <begin position="127"/>
        <end position="156"/>
    </location>
</feature>
<feature type="compositionally biased region" description="Basic and acidic residues" evidence="1">
    <location>
        <begin position="20"/>
        <end position="37"/>
    </location>
</feature>
<feature type="compositionally biased region" description="Polar residues" evidence="1">
    <location>
        <begin position="1"/>
        <end position="18"/>
    </location>
</feature>
<dbReference type="OrthoDB" id="5305647at2759"/>
<feature type="compositionally biased region" description="Polar residues" evidence="1">
    <location>
        <begin position="180"/>
        <end position="192"/>
    </location>
</feature>
<dbReference type="InterPro" id="IPR013087">
    <property type="entry name" value="Znf_C2H2_type"/>
</dbReference>
<feature type="domain" description="C2H2-type" evidence="2">
    <location>
        <begin position="92"/>
        <end position="116"/>
    </location>
</feature>
<name>A0A3N4KIB4_9PEZI</name>
<dbReference type="SMART" id="SM00355">
    <property type="entry name" value="ZnF_C2H2"/>
    <property type="match status" value="2"/>
</dbReference>
<feature type="region of interest" description="Disordered" evidence="1">
    <location>
        <begin position="1"/>
        <end position="51"/>
    </location>
</feature>
<proteinExistence type="predicted"/>
<reference evidence="3 4" key="1">
    <citation type="journal article" date="2018" name="Nat. Ecol. Evol.">
        <title>Pezizomycetes genomes reveal the molecular basis of ectomycorrhizal truffle lifestyle.</title>
        <authorList>
            <person name="Murat C."/>
            <person name="Payen T."/>
            <person name="Noel B."/>
            <person name="Kuo A."/>
            <person name="Morin E."/>
            <person name="Chen J."/>
            <person name="Kohler A."/>
            <person name="Krizsan K."/>
            <person name="Balestrini R."/>
            <person name="Da Silva C."/>
            <person name="Montanini B."/>
            <person name="Hainaut M."/>
            <person name="Levati E."/>
            <person name="Barry K.W."/>
            <person name="Belfiori B."/>
            <person name="Cichocki N."/>
            <person name="Clum A."/>
            <person name="Dockter R.B."/>
            <person name="Fauchery L."/>
            <person name="Guy J."/>
            <person name="Iotti M."/>
            <person name="Le Tacon F."/>
            <person name="Lindquist E.A."/>
            <person name="Lipzen A."/>
            <person name="Malagnac F."/>
            <person name="Mello A."/>
            <person name="Molinier V."/>
            <person name="Miyauchi S."/>
            <person name="Poulain J."/>
            <person name="Riccioni C."/>
            <person name="Rubini A."/>
            <person name="Sitrit Y."/>
            <person name="Splivallo R."/>
            <person name="Traeger S."/>
            <person name="Wang M."/>
            <person name="Zifcakova L."/>
            <person name="Wipf D."/>
            <person name="Zambonelli A."/>
            <person name="Paolocci F."/>
            <person name="Nowrousian M."/>
            <person name="Ottonello S."/>
            <person name="Baldrian P."/>
            <person name="Spatafora J.W."/>
            <person name="Henrissat B."/>
            <person name="Nagy L.G."/>
            <person name="Aury J.M."/>
            <person name="Wincker P."/>
            <person name="Grigoriev I.V."/>
            <person name="Bonfante P."/>
            <person name="Martin F.M."/>
        </authorList>
    </citation>
    <scope>NUCLEOTIDE SEQUENCE [LARGE SCALE GENOMIC DNA]</scope>
    <source>
        <strain evidence="3 4">CCBAS932</strain>
    </source>
</reference>
<evidence type="ECO:0000259" key="2">
    <source>
        <dbReference type="SMART" id="SM00355"/>
    </source>
</evidence>
<feature type="region of interest" description="Disordered" evidence="1">
    <location>
        <begin position="166"/>
        <end position="192"/>
    </location>
</feature>
<evidence type="ECO:0000313" key="4">
    <source>
        <dbReference type="Proteomes" id="UP000277580"/>
    </source>
</evidence>
<sequence>MISNHSHSKPNEISNQSMLPEHEDVMDHESSTEKDDGPAAQAPVLPVMPGSSVNKKVTKAFSSEDNSCGINCSGRFLGKHQCVFSIGNSLTIECWYCEKINYKTRNDFNRHFRTEHLPYDVILENMISCPVQGCRRTGERGFTRYDNLLQHRRNFHKENIPKVHVTPRMKAPKPYARKNANPNDAGPSNASN</sequence>
<accession>A0A3N4KIB4</accession>
<protein>
    <recommendedName>
        <fullName evidence="2">C2H2-type domain-containing protein</fullName>
    </recommendedName>
</protein>
<dbReference type="AlphaFoldDB" id="A0A3N4KIB4"/>
<evidence type="ECO:0000313" key="3">
    <source>
        <dbReference type="EMBL" id="RPB10283.1"/>
    </source>
</evidence>
<dbReference type="Proteomes" id="UP000277580">
    <property type="component" value="Unassembled WGS sequence"/>
</dbReference>
<dbReference type="InParanoid" id="A0A3N4KIB4"/>